<evidence type="ECO:0000313" key="1">
    <source>
        <dbReference type="EMBL" id="SFR32933.1"/>
    </source>
</evidence>
<dbReference type="Proteomes" id="UP000199534">
    <property type="component" value="Unassembled WGS sequence"/>
</dbReference>
<dbReference type="AlphaFoldDB" id="A0A1I6FSN7"/>
<proteinExistence type="predicted"/>
<dbReference type="EMBL" id="FOYQ01000001">
    <property type="protein sequence ID" value="SFR32933.1"/>
    <property type="molecule type" value="Genomic_DNA"/>
</dbReference>
<name>A0A1I6FSN7_9FLAO</name>
<protein>
    <submittedName>
        <fullName evidence="1">Uncharacterized protein</fullName>
    </submittedName>
</protein>
<reference evidence="1 2" key="1">
    <citation type="submission" date="2016-10" db="EMBL/GenBank/DDBJ databases">
        <authorList>
            <person name="de Groot N.N."/>
        </authorList>
    </citation>
    <scope>NUCLEOTIDE SEQUENCE [LARGE SCALE GENOMIC DNA]</scope>
    <source>
        <strain evidence="1 2">DSM 21019</strain>
    </source>
</reference>
<dbReference type="STRING" id="400055.SAMN04490243_0581"/>
<evidence type="ECO:0000313" key="2">
    <source>
        <dbReference type="Proteomes" id="UP000199534"/>
    </source>
</evidence>
<keyword evidence="2" id="KW-1185">Reference proteome</keyword>
<accession>A0A1I6FSN7</accession>
<gene>
    <name evidence="1" type="ORF">SAMN04490243_0581</name>
</gene>
<organism evidence="1 2">
    <name type="scientific">Robiginitalea myxolifaciens</name>
    <dbReference type="NCBI Taxonomy" id="400055"/>
    <lineage>
        <taxon>Bacteria</taxon>
        <taxon>Pseudomonadati</taxon>
        <taxon>Bacteroidota</taxon>
        <taxon>Flavobacteriia</taxon>
        <taxon>Flavobacteriales</taxon>
        <taxon>Flavobacteriaceae</taxon>
        <taxon>Robiginitalea</taxon>
    </lineage>
</organism>
<sequence length="95" mass="10904">MEDPNTGKNYITRTATTQIEDVPDLGIKVELNIRWEDECTFVLTLKKVLENTSGREVGDFELISKITETGEDYFLVSSRIEGMDLIMDRKFVVLE</sequence>